<feature type="compositionally biased region" description="Polar residues" evidence="1">
    <location>
        <begin position="73"/>
        <end position="82"/>
    </location>
</feature>
<dbReference type="EMBL" id="MU842984">
    <property type="protein sequence ID" value="KAK2023863.1"/>
    <property type="molecule type" value="Genomic_DNA"/>
</dbReference>
<name>A0AAD9LZL9_9PEZI</name>
<comment type="caution">
    <text evidence="2">The sequence shown here is derived from an EMBL/GenBank/DDBJ whole genome shotgun (WGS) entry which is preliminary data.</text>
</comment>
<keyword evidence="3" id="KW-1185">Reference proteome</keyword>
<sequence length="82" mass="8662">MSVRPPVCLLLCFPAPVIFPNTSSPHTRPHTRLDCIVTLPRLARSGNPASTSSKGQDDATPDQPGRGPWKSIKQASLSQGGG</sequence>
<evidence type="ECO:0000313" key="2">
    <source>
        <dbReference type="EMBL" id="KAK2023863.1"/>
    </source>
</evidence>
<proteinExistence type="predicted"/>
<organism evidence="2 3">
    <name type="scientific">Colletotrichum zoysiae</name>
    <dbReference type="NCBI Taxonomy" id="1216348"/>
    <lineage>
        <taxon>Eukaryota</taxon>
        <taxon>Fungi</taxon>
        <taxon>Dikarya</taxon>
        <taxon>Ascomycota</taxon>
        <taxon>Pezizomycotina</taxon>
        <taxon>Sordariomycetes</taxon>
        <taxon>Hypocreomycetidae</taxon>
        <taxon>Glomerellales</taxon>
        <taxon>Glomerellaceae</taxon>
        <taxon>Colletotrichum</taxon>
        <taxon>Colletotrichum graminicola species complex</taxon>
    </lineage>
</organism>
<feature type="region of interest" description="Disordered" evidence="1">
    <location>
        <begin position="44"/>
        <end position="82"/>
    </location>
</feature>
<evidence type="ECO:0000313" key="3">
    <source>
        <dbReference type="Proteomes" id="UP001232148"/>
    </source>
</evidence>
<dbReference type="AlphaFoldDB" id="A0AAD9LZL9"/>
<accession>A0AAD9LZL9</accession>
<protein>
    <submittedName>
        <fullName evidence="2">Uncharacterized protein</fullName>
    </submittedName>
</protein>
<evidence type="ECO:0000256" key="1">
    <source>
        <dbReference type="SAM" id="MobiDB-lite"/>
    </source>
</evidence>
<dbReference type="Proteomes" id="UP001232148">
    <property type="component" value="Unassembled WGS sequence"/>
</dbReference>
<reference evidence="2" key="1">
    <citation type="submission" date="2021-06" db="EMBL/GenBank/DDBJ databases">
        <title>Comparative genomics, transcriptomics and evolutionary studies reveal genomic signatures of adaptation to plant cell wall in hemibiotrophic fungi.</title>
        <authorList>
            <consortium name="DOE Joint Genome Institute"/>
            <person name="Baroncelli R."/>
            <person name="Diaz J.F."/>
            <person name="Benocci T."/>
            <person name="Peng M."/>
            <person name="Battaglia E."/>
            <person name="Haridas S."/>
            <person name="Andreopoulos W."/>
            <person name="Labutti K."/>
            <person name="Pangilinan J."/>
            <person name="Floch G.L."/>
            <person name="Makela M.R."/>
            <person name="Henrissat B."/>
            <person name="Grigoriev I.V."/>
            <person name="Crouch J.A."/>
            <person name="De Vries R.P."/>
            <person name="Sukno S.A."/>
            <person name="Thon M.R."/>
        </authorList>
    </citation>
    <scope>NUCLEOTIDE SEQUENCE</scope>
    <source>
        <strain evidence="2">MAFF235873</strain>
    </source>
</reference>
<gene>
    <name evidence="2" type="ORF">LX32DRAFT_644206</name>
</gene>